<dbReference type="Pfam" id="PF04294">
    <property type="entry name" value="VanW"/>
    <property type="match status" value="1"/>
</dbReference>
<dbReference type="EMBL" id="QRMS01000003">
    <property type="protein sequence ID" value="RHJ87446.1"/>
    <property type="molecule type" value="Genomic_DNA"/>
</dbReference>
<dbReference type="InterPro" id="IPR052913">
    <property type="entry name" value="Glycopeptide_resist_protein"/>
</dbReference>
<sequence>MTRKRVTERFPWLLPIRQAQRKIFFYVGMRLDKNTYAQTQKKAHLSHEIFETDSQMLNQNSGFDMKYQFNKVHNLKLAAKKINGLIIRPGEVFSFCYVTRKADKKEPYRDGLSLVNGEITREYGGGLCQFSNMLYWMFLHTQLTIVERHGHEVEAIPPTESEYLAGVDATVAEGWLDLKVKNDTTHTYQIVIDFDSKTMYGKILSDSTRCFDYKIYNQSLRYVREKGKVVEKSIVMRQRTSRVSGQTEEERLYENTCIIDYPLPVNIEISEGV</sequence>
<evidence type="ECO:0000313" key="2">
    <source>
        <dbReference type="Proteomes" id="UP000284841"/>
    </source>
</evidence>
<gene>
    <name evidence="1" type="primary">vanW</name>
    <name evidence="1" type="ORF">DW099_12170</name>
</gene>
<protein>
    <submittedName>
        <fullName evidence="1">Glycopeptide resistance accessory protein VanW</fullName>
    </submittedName>
</protein>
<dbReference type="STRING" id="1776384.GCA_900086585_01003"/>
<dbReference type="AlphaFoldDB" id="A0A415E1D0"/>
<name>A0A415E1D0_9FIRM</name>
<dbReference type="PANTHER" id="PTHR35788:SF1">
    <property type="entry name" value="EXPORTED PROTEIN"/>
    <property type="match status" value="1"/>
</dbReference>
<dbReference type="NCBIfam" id="NF033128">
    <property type="entry name" value="vanW-gen"/>
    <property type="match status" value="1"/>
</dbReference>
<comment type="caution">
    <text evidence="1">The sequence shown here is derived from an EMBL/GenBank/DDBJ whole genome shotgun (WGS) entry which is preliminary data.</text>
</comment>
<dbReference type="RefSeq" id="WP_118335881.1">
    <property type="nucleotide sequence ID" value="NZ_AP025567.1"/>
</dbReference>
<accession>A0A415E1D0</accession>
<dbReference type="OrthoDB" id="9797191at2"/>
<dbReference type="InterPro" id="IPR007391">
    <property type="entry name" value="Vancomycin_resist_VanW"/>
</dbReference>
<proteinExistence type="predicted"/>
<reference evidence="1 2" key="1">
    <citation type="submission" date="2018-08" db="EMBL/GenBank/DDBJ databases">
        <title>A genome reference for cultivated species of the human gut microbiota.</title>
        <authorList>
            <person name="Zou Y."/>
            <person name="Xue W."/>
            <person name="Luo G."/>
        </authorList>
    </citation>
    <scope>NUCLEOTIDE SEQUENCE [LARGE SCALE GENOMIC DNA]</scope>
    <source>
        <strain evidence="1 2">AM07-24</strain>
    </source>
</reference>
<evidence type="ECO:0000313" key="1">
    <source>
        <dbReference type="EMBL" id="RHJ87446.1"/>
    </source>
</evidence>
<dbReference type="Proteomes" id="UP000284841">
    <property type="component" value="Unassembled WGS sequence"/>
</dbReference>
<keyword evidence="2" id="KW-1185">Reference proteome</keyword>
<dbReference type="PANTHER" id="PTHR35788">
    <property type="entry name" value="EXPORTED PROTEIN-RELATED"/>
    <property type="match status" value="1"/>
</dbReference>
<organism evidence="1 2">
    <name type="scientific">Emergencia timonensis</name>
    <dbReference type="NCBI Taxonomy" id="1776384"/>
    <lineage>
        <taxon>Bacteria</taxon>
        <taxon>Bacillati</taxon>
        <taxon>Bacillota</taxon>
        <taxon>Clostridia</taxon>
        <taxon>Peptostreptococcales</taxon>
        <taxon>Anaerovoracaceae</taxon>
        <taxon>Emergencia</taxon>
    </lineage>
</organism>